<reference evidence="1" key="3">
    <citation type="submission" date="2020-02" db="EMBL/GenBank/DDBJ databases">
        <authorList>
            <person name="Sarangi A.N."/>
            <person name="Ghosh S."/>
            <person name="Mukherjee M."/>
            <person name="Tripathy S."/>
        </authorList>
    </citation>
    <scope>NUCLEOTIDE SEQUENCE</scope>
    <source>
        <strain evidence="1">BDU141951</strain>
    </source>
</reference>
<dbReference type="Gene3D" id="3.90.550.10">
    <property type="entry name" value="Spore Coat Polysaccharide Biosynthesis Protein SpsA, Chain A"/>
    <property type="match status" value="1"/>
</dbReference>
<protein>
    <submittedName>
        <fullName evidence="1">Glycosyltransferase</fullName>
    </submittedName>
</protein>
<dbReference type="InterPro" id="IPR029044">
    <property type="entry name" value="Nucleotide-diphossugar_trans"/>
</dbReference>
<dbReference type="AlphaFoldDB" id="A0A0C1Y9D5"/>
<evidence type="ECO:0000313" key="1">
    <source>
        <dbReference type="EMBL" id="NEV68660.1"/>
    </source>
</evidence>
<comment type="caution">
    <text evidence="1">The sequence shown here is derived from an EMBL/GenBank/DDBJ whole genome shotgun (WGS) entry which is preliminary data.</text>
</comment>
<dbReference type="Pfam" id="PF09837">
    <property type="entry name" value="DUF2064"/>
    <property type="match status" value="1"/>
</dbReference>
<dbReference type="InterPro" id="IPR018641">
    <property type="entry name" value="Trfase_1_rSAM/seldom-assoc"/>
</dbReference>
<dbReference type="EMBL" id="JTHE02000003">
    <property type="protein sequence ID" value="NEV68660.1"/>
    <property type="molecule type" value="Genomic_DNA"/>
</dbReference>
<reference evidence="1" key="1">
    <citation type="submission" date="2014-11" db="EMBL/GenBank/DDBJ databases">
        <authorList>
            <person name="Malar M.C."/>
            <person name="Sen D."/>
            <person name="Tripathy S."/>
        </authorList>
    </citation>
    <scope>NUCLEOTIDE SEQUENCE</scope>
    <source>
        <strain evidence="1">BDU141951</strain>
    </source>
</reference>
<reference evidence="1" key="2">
    <citation type="journal article" date="2015" name="Genome Announc.">
        <title>Draft Genome Sequence of Filamentous Marine Cyanobacterium Lyngbya confervoides Strain BDU141951.</title>
        <authorList>
            <person name="Chandrababunaidu M.M."/>
            <person name="Sen D."/>
            <person name="Tripathy S."/>
        </authorList>
    </citation>
    <scope>NUCLEOTIDE SEQUENCE</scope>
    <source>
        <strain evidence="1">BDU141951</strain>
    </source>
</reference>
<gene>
    <name evidence="1" type="ORF">QQ91_016220</name>
</gene>
<dbReference type="PANTHER" id="PTHR36529">
    <property type="entry name" value="SLL1095 PROTEIN"/>
    <property type="match status" value="1"/>
</dbReference>
<dbReference type="SUPFAM" id="SSF53448">
    <property type="entry name" value="Nucleotide-diphospho-sugar transferases"/>
    <property type="match status" value="1"/>
</dbReference>
<organism evidence="1">
    <name type="scientific">Lyngbya confervoides BDU141951</name>
    <dbReference type="NCBI Taxonomy" id="1574623"/>
    <lineage>
        <taxon>Bacteria</taxon>
        <taxon>Bacillati</taxon>
        <taxon>Cyanobacteriota</taxon>
        <taxon>Cyanophyceae</taxon>
        <taxon>Oscillatoriophycideae</taxon>
        <taxon>Oscillatoriales</taxon>
        <taxon>Microcoleaceae</taxon>
        <taxon>Lyngbya</taxon>
    </lineage>
</organism>
<dbReference type="PANTHER" id="PTHR36529:SF1">
    <property type="entry name" value="GLYCOSYLTRANSFERASE"/>
    <property type="match status" value="1"/>
</dbReference>
<accession>A0A0C1Y9D5</accession>
<proteinExistence type="predicted"/>
<dbReference type="NCBIfam" id="TIGR04282">
    <property type="entry name" value="glyco_like_cofC"/>
    <property type="match status" value="1"/>
</dbReference>
<sequence length="207" mass="22648">MVTRFPHPGRTKTRLIPALGAEGAAQVQRCMTELLVDRLRVICDRASIALEIHFADGSLAQMHDWLGDDLTFKPQGPGHLGARLHRAFWQGFRAGQQPILIIGSDCPDVGEGQITQAVAALQHHDVVLGPAHDGGYYLIGLRQPQPSLFVDISWGQSCVLAETMAIATHHGLSVTLLDVLSDIDRPEDLPLWQAYSGDANNRPQVRL</sequence>
<name>A0A0C1Y9D5_9CYAN</name>